<feature type="signal peptide" evidence="1">
    <location>
        <begin position="1"/>
        <end position="16"/>
    </location>
</feature>
<proteinExistence type="predicted"/>
<evidence type="ECO:0000313" key="3">
    <source>
        <dbReference type="Proteomes" id="UP000751190"/>
    </source>
</evidence>
<feature type="chain" id="PRO_5035235293" description="Thioredoxin domain-containing protein" evidence="1">
    <location>
        <begin position="17"/>
        <end position="238"/>
    </location>
</feature>
<evidence type="ECO:0008006" key="4">
    <source>
        <dbReference type="Google" id="ProtNLM"/>
    </source>
</evidence>
<reference evidence="2" key="1">
    <citation type="submission" date="2021-05" db="EMBL/GenBank/DDBJ databases">
        <title>The genome of the haptophyte Pavlova lutheri (Diacronema luteri, Pavlovales) - a model for lipid biosynthesis in eukaryotic algae.</title>
        <authorList>
            <person name="Hulatt C.J."/>
            <person name="Posewitz M.C."/>
        </authorList>
    </citation>
    <scope>NUCLEOTIDE SEQUENCE</scope>
    <source>
        <strain evidence="2">NIVA-4/92</strain>
    </source>
</reference>
<keyword evidence="1" id="KW-0732">Signal</keyword>
<keyword evidence="3" id="KW-1185">Reference proteome</keyword>
<protein>
    <recommendedName>
        <fullName evidence="4">Thioredoxin domain-containing protein</fullName>
    </recommendedName>
</protein>
<evidence type="ECO:0000256" key="1">
    <source>
        <dbReference type="SAM" id="SignalP"/>
    </source>
</evidence>
<sequence length="238" mass="25762">MRWGLALALWAASVEGLSELGDRYRQLCAAHLQPDNWDEQEDGPWVPPDATAWQPHSACPEQLTADSFRGQCALHLQPKGWSEEEDGPYAPPPDLALPTCILLFVPHLLDSGAAGRMELLGALVDAASRERGKPLVYLWAEAGAQPELEAALHVGATYPKLVLYSPRLRVGTPLQLALTPANIGSFLLKAALSRLPVRPALFDADALASPAPWDLQDAQPPSCADEPSYDHVRLEGDV</sequence>
<evidence type="ECO:0000313" key="2">
    <source>
        <dbReference type="EMBL" id="KAG8462978.1"/>
    </source>
</evidence>
<organism evidence="2 3">
    <name type="scientific">Diacronema lutheri</name>
    <name type="common">Unicellular marine alga</name>
    <name type="synonym">Monochrysis lutheri</name>
    <dbReference type="NCBI Taxonomy" id="2081491"/>
    <lineage>
        <taxon>Eukaryota</taxon>
        <taxon>Haptista</taxon>
        <taxon>Haptophyta</taxon>
        <taxon>Pavlovophyceae</taxon>
        <taxon>Pavlovales</taxon>
        <taxon>Pavlovaceae</taxon>
        <taxon>Diacronema</taxon>
    </lineage>
</organism>
<gene>
    <name evidence="2" type="ORF">KFE25_001751</name>
</gene>
<dbReference type="EMBL" id="JAGTXO010000018">
    <property type="protein sequence ID" value="KAG8462978.1"/>
    <property type="molecule type" value="Genomic_DNA"/>
</dbReference>
<comment type="caution">
    <text evidence="2">The sequence shown here is derived from an EMBL/GenBank/DDBJ whole genome shotgun (WGS) entry which is preliminary data.</text>
</comment>
<dbReference type="Proteomes" id="UP000751190">
    <property type="component" value="Unassembled WGS sequence"/>
</dbReference>
<accession>A0A8J5XAL7</accession>
<dbReference type="AlphaFoldDB" id="A0A8J5XAL7"/>
<name>A0A8J5XAL7_DIALT</name>
<dbReference type="OrthoDB" id="10264505at2759"/>